<dbReference type="AlphaFoldDB" id="A0A147IMN3"/>
<reference evidence="1 2" key="1">
    <citation type="journal article" date="2016" name="Front. Microbiol.">
        <title>Genomic Resource of Rice Seed Associated Bacteria.</title>
        <authorList>
            <person name="Midha S."/>
            <person name="Bansal K."/>
            <person name="Sharma S."/>
            <person name="Kumar N."/>
            <person name="Patil P.P."/>
            <person name="Chaudhry V."/>
            <person name="Patil P.B."/>
        </authorList>
    </citation>
    <scope>NUCLEOTIDE SEQUENCE [LARGE SCALE GENOMIC DNA]</scope>
    <source>
        <strain evidence="1 2">SB4</strain>
    </source>
</reference>
<sequence>MGADFKEKTRKTFEKCWDKAAVEANTPDLFNKTPDHAASRYEAEALGDAKLMIGDTVAVRMEGGRLIGRRGVSAVLEVCSPSQALIQSISLGCNIARADIVATDPISGVFEVSFS</sequence>
<dbReference type="RefSeq" id="WP_058753256.1">
    <property type="nucleotide sequence ID" value="NZ_LDTE01000110.1"/>
</dbReference>
<organism evidence="1 2">
    <name type="scientific">Sphingomonas sanguinis</name>
    <dbReference type="NCBI Taxonomy" id="33051"/>
    <lineage>
        <taxon>Bacteria</taxon>
        <taxon>Pseudomonadati</taxon>
        <taxon>Pseudomonadota</taxon>
        <taxon>Alphaproteobacteria</taxon>
        <taxon>Sphingomonadales</taxon>
        <taxon>Sphingomonadaceae</taxon>
        <taxon>Sphingomonas</taxon>
    </lineage>
</organism>
<proteinExistence type="predicted"/>
<dbReference type="PATRIC" id="fig|33051.4.peg.488"/>
<comment type="caution">
    <text evidence="1">The sequence shown here is derived from an EMBL/GenBank/DDBJ whole genome shotgun (WGS) entry which is preliminary data.</text>
</comment>
<dbReference type="EMBL" id="LDTE01000110">
    <property type="protein sequence ID" value="KTT96461.1"/>
    <property type="molecule type" value="Genomic_DNA"/>
</dbReference>
<dbReference type="Proteomes" id="UP000074072">
    <property type="component" value="Unassembled WGS sequence"/>
</dbReference>
<evidence type="ECO:0000313" key="2">
    <source>
        <dbReference type="Proteomes" id="UP000074072"/>
    </source>
</evidence>
<name>A0A147IMN3_9SPHN</name>
<protein>
    <submittedName>
        <fullName evidence="1">Uncharacterized protein</fullName>
    </submittedName>
</protein>
<accession>A0A147IMN3</accession>
<dbReference type="OrthoDB" id="8452409at2"/>
<gene>
    <name evidence="1" type="ORF">SB4_15350</name>
</gene>
<evidence type="ECO:0000313" key="1">
    <source>
        <dbReference type="EMBL" id="KTT96461.1"/>
    </source>
</evidence>